<evidence type="ECO:0000313" key="3">
    <source>
        <dbReference type="RefSeq" id="XP_038843894.1"/>
    </source>
</evidence>
<proteinExistence type="predicted"/>
<gene>
    <name evidence="3" type="primary">LOC120043337</name>
</gene>
<accession>A0A8U0U827</accession>
<dbReference type="Gene3D" id="3.40.50.300">
    <property type="entry name" value="P-loop containing nucleotide triphosphate hydrolases"/>
    <property type="match status" value="1"/>
</dbReference>
<dbReference type="RefSeq" id="XP_038843894.1">
    <property type="nucleotide sequence ID" value="XM_038987966.1"/>
</dbReference>
<reference evidence="3" key="1">
    <citation type="submission" date="2025-08" db="UniProtKB">
        <authorList>
            <consortium name="RefSeq"/>
        </authorList>
    </citation>
    <scope>IDENTIFICATION</scope>
    <source>
        <tissue evidence="3">White muscle</tissue>
    </source>
</reference>
<dbReference type="KEGG" id="snh:120043337"/>
<feature type="region of interest" description="Disordered" evidence="1">
    <location>
        <begin position="1"/>
        <end position="27"/>
    </location>
</feature>
<dbReference type="SUPFAM" id="SSF52540">
    <property type="entry name" value="P-loop containing nucleoside triphosphate hydrolases"/>
    <property type="match status" value="1"/>
</dbReference>
<evidence type="ECO:0000313" key="2">
    <source>
        <dbReference type="Proteomes" id="UP000808372"/>
    </source>
</evidence>
<dbReference type="GO" id="GO:0006955">
    <property type="term" value="P:immune response"/>
    <property type="evidence" value="ECO:0007669"/>
    <property type="project" value="TreeGrafter"/>
</dbReference>
<sequence length="320" mass="35909">MGFGESKQAAPAAAPTPTPAPSKVFDKPWRDAHWNGRDQLLEDLRAYVPRNPDIEHVRILLDGPVGVGKSSFINSINNVLQNKMTMKAQVDSANADRSFTTKYKTHKIENRKTGSYYPFVFNDVMGFEQKSGKGVHEDDLIKALTGHVEEGHKFNPSYSLTEGDLGYNKSPSPSDRTHCLVSLIPADKITVMDDDVIKKMRAIRVVASELGIPQMVILTRVDMACPLVKEGLRAMYLSKYIKETMEKCSMRLGVPVNCIFPVRNYHEEIDLDKDMDVLLLRALKQMVDFGDDFLKEMEQSQTKLVPKLSTPSVYSMPAIV</sequence>
<keyword evidence="2" id="KW-1185">Reference proteome</keyword>
<dbReference type="PANTHER" id="PTHR14241:SF1">
    <property type="entry name" value="INTERFERON-INDUCED PROTEIN 44-RELATED"/>
    <property type="match status" value="1"/>
</dbReference>
<dbReference type="GeneID" id="120043337"/>
<dbReference type="Proteomes" id="UP000808372">
    <property type="component" value="Chromosome 3"/>
</dbReference>
<name>A0A8U0U827_SALNM</name>
<organism evidence="2 3">
    <name type="scientific">Salvelinus namaycush</name>
    <name type="common">Lake trout</name>
    <name type="synonym">Salmo namaycush</name>
    <dbReference type="NCBI Taxonomy" id="8040"/>
    <lineage>
        <taxon>Eukaryota</taxon>
        <taxon>Metazoa</taxon>
        <taxon>Chordata</taxon>
        <taxon>Craniata</taxon>
        <taxon>Vertebrata</taxon>
        <taxon>Euteleostomi</taxon>
        <taxon>Actinopterygii</taxon>
        <taxon>Neopterygii</taxon>
        <taxon>Teleostei</taxon>
        <taxon>Protacanthopterygii</taxon>
        <taxon>Salmoniformes</taxon>
        <taxon>Salmonidae</taxon>
        <taxon>Salmoninae</taxon>
        <taxon>Salvelinus</taxon>
    </lineage>
</organism>
<dbReference type="PANTHER" id="PTHR14241">
    <property type="entry name" value="INTERFERON-INDUCED PROTEIN 44"/>
    <property type="match status" value="1"/>
</dbReference>
<evidence type="ECO:0000256" key="1">
    <source>
        <dbReference type="SAM" id="MobiDB-lite"/>
    </source>
</evidence>
<protein>
    <submittedName>
        <fullName evidence="3">Interferon-induced protein 44-like</fullName>
    </submittedName>
</protein>
<dbReference type="AlphaFoldDB" id="A0A8U0U827"/>
<dbReference type="InterPro" id="IPR027417">
    <property type="entry name" value="P-loop_NTPase"/>
</dbReference>
<dbReference type="CDD" id="cd00882">
    <property type="entry name" value="Ras_like_GTPase"/>
    <property type="match status" value="1"/>
</dbReference>